<dbReference type="SMART" id="SM00917">
    <property type="entry name" value="LeuA_dimer"/>
    <property type="match status" value="1"/>
</dbReference>
<dbReference type="PANTHER" id="PTHR10277:SF9">
    <property type="entry name" value="2-ISOPROPYLMALATE SYNTHASE 1, CHLOROPLASTIC-RELATED"/>
    <property type="match status" value="1"/>
</dbReference>
<dbReference type="PROSITE" id="PS00816">
    <property type="entry name" value="AIPM_HOMOCIT_SYNTH_2"/>
    <property type="match status" value="1"/>
</dbReference>
<dbReference type="GO" id="GO:0003852">
    <property type="term" value="F:2-isopropylmalate synthase activity"/>
    <property type="evidence" value="ECO:0007669"/>
    <property type="project" value="UniProtKB-UniRule"/>
</dbReference>
<name>A0A4V3USV5_9GAMM</name>
<evidence type="ECO:0000256" key="8">
    <source>
        <dbReference type="ARBA" id="ARBA00022679"/>
    </source>
</evidence>
<feature type="binding site" evidence="14">
    <location>
        <position position="257"/>
    </location>
    <ligand>
        <name>Mn(2+)</name>
        <dbReference type="ChEBI" id="CHEBI:29035"/>
    </ligand>
</feature>
<comment type="cofactor">
    <cofactor evidence="14">
        <name>Mn(2+)</name>
        <dbReference type="ChEBI" id="CHEBI:29035"/>
    </cofactor>
</comment>
<dbReference type="FunFam" id="3.20.20.70:FF:000010">
    <property type="entry name" value="2-isopropylmalate synthase"/>
    <property type="match status" value="1"/>
</dbReference>
<dbReference type="EMBL" id="MWQO01000051">
    <property type="protein sequence ID" value="THD08201.1"/>
    <property type="molecule type" value="Genomic_DNA"/>
</dbReference>
<evidence type="ECO:0000256" key="3">
    <source>
        <dbReference type="ARBA" id="ARBA00009396"/>
    </source>
</evidence>
<accession>A0A4V3USV5</accession>
<dbReference type="AlphaFoldDB" id="A0A4V3USV5"/>
<feature type="binding site" evidence="14">
    <location>
        <position position="223"/>
    </location>
    <ligand>
        <name>Mn(2+)</name>
        <dbReference type="ChEBI" id="CHEBI:29035"/>
    </ligand>
</feature>
<keyword evidence="7 14" id="KW-0028">Amino-acid biosynthesis</keyword>
<evidence type="ECO:0000259" key="16">
    <source>
        <dbReference type="PROSITE" id="PS50991"/>
    </source>
</evidence>
<dbReference type="Gene3D" id="3.30.160.270">
    <property type="match status" value="1"/>
</dbReference>
<proteinExistence type="inferred from homology"/>
<comment type="similarity">
    <text evidence="3 14">Belongs to the alpha-IPM synthase/homocitrate synthase family. LeuA type 1 subfamily.</text>
</comment>
<keyword evidence="9 14" id="KW-0479">Metal-binding</keyword>
<comment type="subunit">
    <text evidence="14">Homodimer.</text>
</comment>
<dbReference type="InterPro" id="IPR002034">
    <property type="entry name" value="AIPM/Hcit_synth_CS"/>
</dbReference>
<dbReference type="PANTHER" id="PTHR10277">
    <property type="entry name" value="HOMOCITRATE SYNTHASE-RELATED"/>
    <property type="match status" value="1"/>
</dbReference>
<feature type="region of interest" description="Regulatory domain" evidence="14">
    <location>
        <begin position="410"/>
        <end position="549"/>
    </location>
</feature>
<dbReference type="OrthoDB" id="9803573at2"/>
<dbReference type="InterPro" id="IPR036230">
    <property type="entry name" value="LeuA_allosteric_dom_sf"/>
</dbReference>
<dbReference type="InterPro" id="IPR050073">
    <property type="entry name" value="2-IPM_HCS-like"/>
</dbReference>
<dbReference type="GO" id="GO:0005737">
    <property type="term" value="C:cytoplasm"/>
    <property type="evidence" value="ECO:0007669"/>
    <property type="project" value="UniProtKB-UniRule"/>
</dbReference>
<dbReference type="NCBIfam" id="NF002086">
    <property type="entry name" value="PRK00915.1-3"/>
    <property type="match status" value="1"/>
</dbReference>
<evidence type="ECO:0000256" key="2">
    <source>
        <dbReference type="ARBA" id="ARBA00004689"/>
    </source>
</evidence>
<feature type="binding site" evidence="14">
    <location>
        <position position="33"/>
    </location>
    <ligand>
        <name>Mn(2+)</name>
        <dbReference type="ChEBI" id="CHEBI:29035"/>
    </ligand>
</feature>
<dbReference type="STRING" id="993689.GCA_002077135_01922"/>
<dbReference type="InterPro" id="IPR005671">
    <property type="entry name" value="LeuA_bact_synth"/>
</dbReference>
<dbReference type="Gene3D" id="1.10.238.260">
    <property type="match status" value="1"/>
</dbReference>
<dbReference type="GO" id="GO:0003985">
    <property type="term" value="F:acetyl-CoA C-acetyltransferase activity"/>
    <property type="evidence" value="ECO:0007669"/>
    <property type="project" value="UniProtKB-UniRule"/>
</dbReference>
<evidence type="ECO:0000256" key="12">
    <source>
        <dbReference type="ARBA" id="ARBA00029993"/>
    </source>
</evidence>
<dbReference type="PROSITE" id="PS00815">
    <property type="entry name" value="AIPM_HOMOCIT_SYNTH_1"/>
    <property type="match status" value="1"/>
</dbReference>
<evidence type="ECO:0000256" key="9">
    <source>
        <dbReference type="ARBA" id="ARBA00022723"/>
    </source>
</evidence>
<evidence type="ECO:0000256" key="7">
    <source>
        <dbReference type="ARBA" id="ARBA00022605"/>
    </source>
</evidence>
<organism evidence="17 18">
    <name type="scientific">Metallibacterium scheffleri</name>
    <dbReference type="NCBI Taxonomy" id="993689"/>
    <lineage>
        <taxon>Bacteria</taxon>
        <taxon>Pseudomonadati</taxon>
        <taxon>Pseudomonadota</taxon>
        <taxon>Gammaproteobacteria</taxon>
        <taxon>Lysobacterales</taxon>
        <taxon>Rhodanobacteraceae</taxon>
        <taxon>Metallibacterium</taxon>
    </lineage>
</organism>
<evidence type="ECO:0000256" key="4">
    <source>
        <dbReference type="ARBA" id="ARBA00012973"/>
    </source>
</evidence>
<evidence type="ECO:0000256" key="6">
    <source>
        <dbReference type="ARBA" id="ARBA00022430"/>
    </source>
</evidence>
<dbReference type="RefSeq" id="WP_081127218.1">
    <property type="nucleotide sequence ID" value="NZ_DAHXOC010000047.1"/>
</dbReference>
<dbReference type="InterPro" id="IPR000891">
    <property type="entry name" value="PYR_CT"/>
</dbReference>
<dbReference type="InterPro" id="IPR013709">
    <property type="entry name" value="2-isopropylmalate_synth_dimer"/>
</dbReference>
<comment type="pathway">
    <text evidence="2 14">Amino-acid biosynthesis; L-leucine biosynthesis; L-leucine from 3-methyl-2-oxobutanoate: step 1/4.</text>
</comment>
<evidence type="ECO:0000256" key="13">
    <source>
        <dbReference type="ARBA" id="ARBA00037629"/>
    </source>
</evidence>
<keyword evidence="10 14" id="KW-0464">Manganese</keyword>
<protein>
    <recommendedName>
        <fullName evidence="5 14">2-isopropylmalate synthase</fullName>
        <ecNumber evidence="4 14">2.3.3.13</ecNumber>
    </recommendedName>
    <alternativeName>
        <fullName evidence="12 14">Alpha-IPM synthase</fullName>
    </alternativeName>
    <alternativeName>
        <fullName evidence="14">Alpha-isopropylmalate synthase</fullName>
    </alternativeName>
</protein>
<dbReference type="Gene3D" id="3.20.20.70">
    <property type="entry name" value="Aldolase class I"/>
    <property type="match status" value="1"/>
</dbReference>
<evidence type="ECO:0000256" key="5">
    <source>
        <dbReference type="ARBA" id="ARBA00018198"/>
    </source>
</evidence>
<gene>
    <name evidence="14" type="primary">leuA</name>
    <name evidence="17" type="ORF">B1806_13395</name>
</gene>
<keyword evidence="14" id="KW-0963">Cytoplasm</keyword>
<comment type="function">
    <text evidence="13 14">Catalyzes the condensation of the acetyl group of acetyl-CoA with 3-methyl-2-oxobutanoate (2-ketoisovalerate) to form 3-carboxy-3-hydroxy-4-methylpentanoate (2-isopropylmalate).</text>
</comment>
<evidence type="ECO:0000256" key="14">
    <source>
        <dbReference type="HAMAP-Rule" id="MF_01025"/>
    </source>
</evidence>
<feature type="binding site" evidence="14">
    <location>
        <position position="221"/>
    </location>
    <ligand>
        <name>Mn(2+)</name>
        <dbReference type="ChEBI" id="CHEBI:29035"/>
    </ligand>
</feature>
<dbReference type="Pfam" id="PF22617">
    <property type="entry name" value="HCS_D2"/>
    <property type="match status" value="1"/>
</dbReference>
<evidence type="ECO:0000313" key="18">
    <source>
        <dbReference type="Proteomes" id="UP000307749"/>
    </source>
</evidence>
<feature type="region of interest" description="Disordered" evidence="15">
    <location>
        <begin position="524"/>
        <end position="549"/>
    </location>
</feature>
<evidence type="ECO:0000256" key="11">
    <source>
        <dbReference type="ARBA" id="ARBA00023304"/>
    </source>
</evidence>
<dbReference type="SUPFAM" id="SSF51569">
    <property type="entry name" value="Aldolase"/>
    <property type="match status" value="1"/>
</dbReference>
<feature type="compositionally biased region" description="Basic and acidic residues" evidence="15">
    <location>
        <begin position="531"/>
        <end position="549"/>
    </location>
</feature>
<comment type="catalytic activity">
    <reaction evidence="1 14">
        <text>3-methyl-2-oxobutanoate + acetyl-CoA + H2O = (2S)-2-isopropylmalate + CoA + H(+)</text>
        <dbReference type="Rhea" id="RHEA:21524"/>
        <dbReference type="ChEBI" id="CHEBI:1178"/>
        <dbReference type="ChEBI" id="CHEBI:11851"/>
        <dbReference type="ChEBI" id="CHEBI:15377"/>
        <dbReference type="ChEBI" id="CHEBI:15378"/>
        <dbReference type="ChEBI" id="CHEBI:57287"/>
        <dbReference type="ChEBI" id="CHEBI:57288"/>
        <dbReference type="EC" id="2.3.3.13"/>
    </reaction>
</comment>
<dbReference type="GO" id="GO:0030145">
    <property type="term" value="F:manganese ion binding"/>
    <property type="evidence" value="ECO:0007669"/>
    <property type="project" value="UniProtKB-UniRule"/>
</dbReference>
<evidence type="ECO:0000256" key="15">
    <source>
        <dbReference type="SAM" id="MobiDB-lite"/>
    </source>
</evidence>
<feature type="domain" description="Pyruvate carboxyltransferase" evidence="16">
    <location>
        <begin position="24"/>
        <end position="286"/>
    </location>
</feature>
<reference evidence="17 18" key="1">
    <citation type="submission" date="2017-02" db="EMBL/GenBank/DDBJ databases">
        <title>Whole genome sequencing of Metallibacterium scheffleri DSM 24874 (T).</title>
        <authorList>
            <person name="Kumar S."/>
            <person name="Patil P."/>
            <person name="Patil P.B."/>
        </authorList>
    </citation>
    <scope>NUCLEOTIDE SEQUENCE [LARGE SCALE GENOMIC DNA]</scope>
    <source>
        <strain evidence="17 18">DSM 24874</strain>
    </source>
</reference>
<dbReference type="NCBIfam" id="TIGR00973">
    <property type="entry name" value="leuA_bact"/>
    <property type="match status" value="1"/>
</dbReference>
<evidence type="ECO:0000313" key="17">
    <source>
        <dbReference type="EMBL" id="THD08201.1"/>
    </source>
</evidence>
<dbReference type="HAMAP" id="MF_01025">
    <property type="entry name" value="LeuA_type1"/>
    <property type="match status" value="1"/>
</dbReference>
<sequence>MSNPTHPVAEHDPTVAVPAARARLLIFDTTLRDGEQAPGCSMNRAQKLRMAHVLEELGVDIIEAGFPAASDADAAAVAAVAAAARQARIAALARCQESDIVSAARALQAARAARIHLFLATSPIHREHKLRMGKAQVLAVAVAGVRRARELCDDVEFSAEDALRTEPEFLIEVFNAVIAAGARTINVPDTVGYTTPVEIAALFARLRREVAGIDDAVLSTHCHDDLGLGVANSLAAIEAGARQVECTLNGIGERAGNAALEEVVMALRTRSDRYALATGIDSTRLYAASRALSGMIGLEVARNKAIVGDNAFAHEAGIHQHGMLANRATYEIMRPEDVGFPHTRLVLGRHSGRHALRERIRELLLNIDDARFESVFSAFKALAENKREVLDADVEALVLGASVQARGPWMLAAMHVGTYVGGASIASLHLRHVDGREVRETATGSGPVHAVTAALVRASGLALEILELRVRSIGLGAGAQGEAVLRVQHDAQESRGRGTSTDIVEAAALAMLEVVNRIERTQPRAPANLTHPHDGNSHHDDETRHVSVA</sequence>
<dbReference type="Pfam" id="PF08502">
    <property type="entry name" value="LeuA_dimer"/>
    <property type="match status" value="1"/>
</dbReference>
<dbReference type="EC" id="2.3.3.13" evidence="4 14"/>
<comment type="caution">
    <text evidence="17">The sequence shown here is derived from an EMBL/GenBank/DDBJ whole genome shotgun (WGS) entry which is preliminary data.</text>
</comment>
<dbReference type="InterPro" id="IPR054691">
    <property type="entry name" value="LeuA/HCS_post-cat"/>
</dbReference>
<evidence type="ECO:0000256" key="1">
    <source>
        <dbReference type="ARBA" id="ARBA00000064"/>
    </source>
</evidence>
<dbReference type="FunFam" id="1.10.238.260:FF:000001">
    <property type="entry name" value="2-isopropylmalate synthase"/>
    <property type="match status" value="1"/>
</dbReference>
<evidence type="ECO:0000256" key="10">
    <source>
        <dbReference type="ARBA" id="ARBA00023211"/>
    </source>
</evidence>
<dbReference type="UniPathway" id="UPA00048">
    <property type="reaction ID" value="UER00070"/>
</dbReference>
<keyword evidence="6 14" id="KW-0432">Leucine biosynthesis</keyword>
<keyword evidence="18" id="KW-1185">Reference proteome</keyword>
<dbReference type="GO" id="GO:0009098">
    <property type="term" value="P:L-leucine biosynthetic process"/>
    <property type="evidence" value="ECO:0007669"/>
    <property type="project" value="UniProtKB-UniRule"/>
</dbReference>
<keyword evidence="8 14" id="KW-0808">Transferase</keyword>
<dbReference type="PROSITE" id="PS50991">
    <property type="entry name" value="PYR_CT"/>
    <property type="match status" value="1"/>
</dbReference>
<keyword evidence="11 14" id="KW-0100">Branched-chain amino acid biosynthesis</keyword>
<dbReference type="InterPro" id="IPR013785">
    <property type="entry name" value="Aldolase_TIM"/>
</dbReference>
<dbReference type="Proteomes" id="UP000307749">
    <property type="component" value="Unassembled WGS sequence"/>
</dbReference>
<dbReference type="Pfam" id="PF00682">
    <property type="entry name" value="HMGL-like"/>
    <property type="match status" value="1"/>
</dbReference>
<dbReference type="SUPFAM" id="SSF110921">
    <property type="entry name" value="2-isopropylmalate synthase LeuA, allosteric (dimerisation) domain"/>
    <property type="match status" value="1"/>
</dbReference>
<dbReference type="CDD" id="cd07940">
    <property type="entry name" value="DRE_TIM_IPMS"/>
    <property type="match status" value="1"/>
</dbReference>